<protein>
    <submittedName>
        <fullName evidence="1">Uncharacterized protein</fullName>
    </submittedName>
</protein>
<dbReference type="Proteomes" id="UP000564425">
    <property type="component" value="Unassembled WGS sequence"/>
</dbReference>
<sequence>MENDLQSRTIMLPNSPGEVFVVSAKRQVIDAKRGIIHRETAFEIINDALETEEVDGLIINNLLHPDNKVYGVHFEVRNMYGANNTILFNFDFEAGVFKGKLFEGYHEMEFRNKICDLLHNNVSDENLIGTISDFYDVSNVEVPFATLISTLPPKRSIRLDGMDISAIQFIHALRQIYMLKDAKPVGGNLVVEDNIYGDFTINAHRPQVINDIWKRIQSKAYDVDDCHELVKRFLNYEIDFGLFFDDNGDLV</sequence>
<name>A0A7J9NX83_METMI</name>
<comment type="caution">
    <text evidence="1">The sequence shown here is derived from an EMBL/GenBank/DDBJ whole genome shotgun (WGS) entry which is preliminary data.</text>
</comment>
<gene>
    <name evidence="1" type="ORF">HNP86_002014</name>
</gene>
<dbReference type="RefSeq" id="WP_181501674.1">
    <property type="nucleotide sequence ID" value="NZ_JACDUH010000003.1"/>
</dbReference>
<proteinExistence type="predicted"/>
<evidence type="ECO:0000313" key="2">
    <source>
        <dbReference type="Proteomes" id="UP000564425"/>
    </source>
</evidence>
<accession>A0A7J9NX83</accession>
<organism evidence="1 2">
    <name type="scientific">Methanococcus maripaludis</name>
    <name type="common">Methanococcus deltae</name>
    <dbReference type="NCBI Taxonomy" id="39152"/>
    <lineage>
        <taxon>Archaea</taxon>
        <taxon>Methanobacteriati</taxon>
        <taxon>Methanobacteriota</taxon>
        <taxon>Methanomada group</taxon>
        <taxon>Methanococci</taxon>
        <taxon>Methanococcales</taxon>
        <taxon>Methanococcaceae</taxon>
        <taxon>Methanococcus</taxon>
    </lineage>
</organism>
<evidence type="ECO:0000313" key="1">
    <source>
        <dbReference type="EMBL" id="MBA2851855.1"/>
    </source>
</evidence>
<dbReference type="AlphaFoldDB" id="A0A7J9NX83"/>
<reference evidence="1 2" key="1">
    <citation type="submission" date="2020-07" db="EMBL/GenBank/DDBJ databases">
        <title>Genomic Encyclopedia of Type Strains, Phase IV (KMG-V): Genome sequencing to study the core and pangenomes of soil and plant-associated prokaryotes.</title>
        <authorList>
            <person name="Whitman W."/>
        </authorList>
    </citation>
    <scope>NUCLEOTIDE SEQUENCE [LARGE SCALE GENOMIC DNA]</scope>
    <source>
        <strain evidence="1 2">A1</strain>
    </source>
</reference>
<dbReference type="EMBL" id="JACDUH010000003">
    <property type="protein sequence ID" value="MBA2851855.1"/>
    <property type="molecule type" value="Genomic_DNA"/>
</dbReference>